<proteinExistence type="predicted"/>
<dbReference type="GeneID" id="54420612"/>
<keyword evidence="2" id="KW-1185">Reference proteome</keyword>
<name>A0A6G1FW52_9PEZI</name>
<reference evidence="3" key="3">
    <citation type="submission" date="2025-04" db="UniProtKB">
        <authorList>
            <consortium name="RefSeq"/>
        </authorList>
    </citation>
    <scope>IDENTIFICATION</scope>
    <source>
        <strain evidence="3">CBS 781.70</strain>
    </source>
</reference>
<sequence length="172" mass="20195">MGDASVTDHTLFVDSFDVDVMSETYEVCESQDNVSATLNAWEPKNGTAAYPTGISVREAVALHAGRRRVPNPRVRSGPRASFDMVIMNKDFSATLPFDEFQRRHHMRFSMVCTAWNRRLFRTRKGLMGDRSRDDGGWGWDLRHSWWADVVYTPRVVRWRTRRYIWIREPIRR</sequence>
<accession>A0A6G1FW52</accession>
<reference evidence="3" key="2">
    <citation type="submission" date="2020-04" db="EMBL/GenBank/DDBJ databases">
        <authorList>
            <consortium name="NCBI Genome Project"/>
        </authorList>
    </citation>
    <scope>NUCLEOTIDE SEQUENCE</scope>
    <source>
        <strain evidence="3">CBS 781.70</strain>
    </source>
</reference>
<dbReference type="Proteomes" id="UP000504638">
    <property type="component" value="Unplaced"/>
</dbReference>
<protein>
    <submittedName>
        <fullName evidence="1 3">Uncharacterized protein</fullName>
    </submittedName>
</protein>
<organism evidence="1">
    <name type="scientific">Eremomyces bilateralis CBS 781.70</name>
    <dbReference type="NCBI Taxonomy" id="1392243"/>
    <lineage>
        <taxon>Eukaryota</taxon>
        <taxon>Fungi</taxon>
        <taxon>Dikarya</taxon>
        <taxon>Ascomycota</taxon>
        <taxon>Pezizomycotina</taxon>
        <taxon>Dothideomycetes</taxon>
        <taxon>Dothideomycetes incertae sedis</taxon>
        <taxon>Eremomycetales</taxon>
        <taxon>Eremomycetaceae</taxon>
        <taxon>Eremomyces</taxon>
    </lineage>
</organism>
<gene>
    <name evidence="1 3" type="ORF">P152DRAFT_461081</name>
</gene>
<reference evidence="1 3" key="1">
    <citation type="submission" date="2020-01" db="EMBL/GenBank/DDBJ databases">
        <authorList>
            <consortium name="DOE Joint Genome Institute"/>
            <person name="Haridas S."/>
            <person name="Albert R."/>
            <person name="Binder M."/>
            <person name="Bloem J."/>
            <person name="Labutti K."/>
            <person name="Salamov A."/>
            <person name="Andreopoulos B."/>
            <person name="Baker S.E."/>
            <person name="Barry K."/>
            <person name="Bills G."/>
            <person name="Bluhm B.H."/>
            <person name="Cannon C."/>
            <person name="Castanera R."/>
            <person name="Culley D.E."/>
            <person name="Daum C."/>
            <person name="Ezra D."/>
            <person name="Gonzalez J.B."/>
            <person name="Henrissat B."/>
            <person name="Kuo A."/>
            <person name="Liang C."/>
            <person name="Lipzen A."/>
            <person name="Lutzoni F."/>
            <person name="Magnuson J."/>
            <person name="Mondo S."/>
            <person name="Nolan M."/>
            <person name="Ohm R."/>
            <person name="Pangilinan J."/>
            <person name="Park H.-J."/>
            <person name="Ramirez L."/>
            <person name="Alfaro M."/>
            <person name="Sun H."/>
            <person name="Tritt A."/>
            <person name="Yoshinaga Y."/>
            <person name="Zwiers L.-H."/>
            <person name="Turgeon B.G."/>
            <person name="Goodwin S.B."/>
            <person name="Spatafora J.W."/>
            <person name="Crous P.W."/>
            <person name="Grigoriev I.V."/>
        </authorList>
    </citation>
    <scope>NUCLEOTIDE SEQUENCE</scope>
    <source>
        <strain evidence="1 3">CBS 781.70</strain>
    </source>
</reference>
<dbReference type="EMBL" id="ML975169">
    <property type="protein sequence ID" value="KAF1810003.1"/>
    <property type="molecule type" value="Genomic_DNA"/>
</dbReference>
<dbReference type="AlphaFoldDB" id="A0A6G1FW52"/>
<evidence type="ECO:0000313" key="2">
    <source>
        <dbReference type="Proteomes" id="UP000504638"/>
    </source>
</evidence>
<evidence type="ECO:0000313" key="3">
    <source>
        <dbReference type="RefSeq" id="XP_033531634.1"/>
    </source>
</evidence>
<evidence type="ECO:0000313" key="1">
    <source>
        <dbReference type="EMBL" id="KAF1810003.1"/>
    </source>
</evidence>
<dbReference type="RefSeq" id="XP_033531634.1">
    <property type="nucleotide sequence ID" value="XM_033680042.1"/>
</dbReference>